<dbReference type="EMBL" id="CAJHNH020002810">
    <property type="protein sequence ID" value="CAG5127825.1"/>
    <property type="molecule type" value="Genomic_DNA"/>
</dbReference>
<evidence type="ECO:0000256" key="2">
    <source>
        <dbReference type="ARBA" id="ARBA00022692"/>
    </source>
</evidence>
<organism evidence="7 8">
    <name type="scientific">Candidula unifasciata</name>
    <dbReference type="NCBI Taxonomy" id="100452"/>
    <lineage>
        <taxon>Eukaryota</taxon>
        <taxon>Metazoa</taxon>
        <taxon>Spiralia</taxon>
        <taxon>Lophotrochozoa</taxon>
        <taxon>Mollusca</taxon>
        <taxon>Gastropoda</taxon>
        <taxon>Heterobranchia</taxon>
        <taxon>Euthyneura</taxon>
        <taxon>Panpulmonata</taxon>
        <taxon>Eupulmonata</taxon>
        <taxon>Stylommatophora</taxon>
        <taxon>Helicina</taxon>
        <taxon>Helicoidea</taxon>
        <taxon>Geomitridae</taxon>
        <taxon>Candidula</taxon>
    </lineage>
</organism>
<feature type="non-terminal residue" evidence="7">
    <location>
        <position position="302"/>
    </location>
</feature>
<evidence type="ECO:0000256" key="4">
    <source>
        <dbReference type="ARBA" id="ARBA00023136"/>
    </source>
</evidence>
<gene>
    <name evidence="7" type="ORF">CUNI_LOCUS13383</name>
</gene>
<evidence type="ECO:0000259" key="6">
    <source>
        <dbReference type="PROSITE" id="PS50262"/>
    </source>
</evidence>
<dbReference type="InterPro" id="IPR052954">
    <property type="entry name" value="GPCR-Ligand_Int"/>
</dbReference>
<feature type="transmembrane region" description="Helical" evidence="5">
    <location>
        <begin position="26"/>
        <end position="46"/>
    </location>
</feature>
<feature type="transmembrane region" description="Helical" evidence="5">
    <location>
        <begin position="161"/>
        <end position="190"/>
    </location>
</feature>
<dbReference type="InterPro" id="IPR017452">
    <property type="entry name" value="GPCR_Rhodpsn_7TM"/>
</dbReference>
<keyword evidence="4 5" id="KW-0472">Membrane</keyword>
<dbReference type="PROSITE" id="PS50262">
    <property type="entry name" value="G_PROTEIN_RECEP_F1_2"/>
    <property type="match status" value="1"/>
</dbReference>
<feature type="domain" description="G-protein coupled receptors family 1 profile" evidence="6">
    <location>
        <begin position="91"/>
        <end position="263"/>
    </location>
</feature>
<keyword evidence="2 5" id="KW-0812">Transmembrane</keyword>
<evidence type="ECO:0000313" key="8">
    <source>
        <dbReference type="Proteomes" id="UP000678393"/>
    </source>
</evidence>
<protein>
    <recommendedName>
        <fullName evidence="6">G-protein coupled receptors family 1 profile domain-containing protein</fullName>
    </recommendedName>
</protein>
<evidence type="ECO:0000313" key="7">
    <source>
        <dbReference type="EMBL" id="CAG5127825.1"/>
    </source>
</evidence>
<comment type="subcellular location">
    <subcellularLocation>
        <location evidence="1">Membrane</location>
    </subcellularLocation>
</comment>
<dbReference type="Gene3D" id="1.20.1070.10">
    <property type="entry name" value="Rhodopsin 7-helix transmembrane proteins"/>
    <property type="match status" value="1"/>
</dbReference>
<dbReference type="GO" id="GO:0016020">
    <property type="term" value="C:membrane"/>
    <property type="evidence" value="ECO:0007669"/>
    <property type="project" value="UniProtKB-SubCell"/>
</dbReference>
<evidence type="ECO:0000256" key="1">
    <source>
        <dbReference type="ARBA" id="ARBA00004370"/>
    </source>
</evidence>
<keyword evidence="3 5" id="KW-1133">Transmembrane helix</keyword>
<feature type="transmembrane region" description="Helical" evidence="5">
    <location>
        <begin position="246"/>
        <end position="266"/>
    </location>
</feature>
<dbReference type="PANTHER" id="PTHR46641:SF18">
    <property type="entry name" value="G-PROTEIN COUPLED RECEPTORS FAMILY 1 PROFILE DOMAIN-CONTAINING PROTEIN"/>
    <property type="match status" value="1"/>
</dbReference>
<dbReference type="Proteomes" id="UP000678393">
    <property type="component" value="Unassembled WGS sequence"/>
</dbReference>
<dbReference type="Pfam" id="PF00001">
    <property type="entry name" value="7tm_1"/>
    <property type="match status" value="1"/>
</dbReference>
<dbReference type="GO" id="GO:0004930">
    <property type="term" value="F:G protein-coupled receptor activity"/>
    <property type="evidence" value="ECO:0007669"/>
    <property type="project" value="InterPro"/>
</dbReference>
<evidence type="ECO:0000256" key="3">
    <source>
        <dbReference type="ARBA" id="ARBA00022989"/>
    </source>
</evidence>
<feature type="transmembrane region" description="Helical" evidence="5">
    <location>
        <begin position="202"/>
        <end position="226"/>
    </location>
</feature>
<dbReference type="AlphaFoldDB" id="A0A8S3ZJ61"/>
<feature type="transmembrane region" description="Helical" evidence="5">
    <location>
        <begin position="80"/>
        <end position="100"/>
    </location>
</feature>
<evidence type="ECO:0000256" key="5">
    <source>
        <dbReference type="SAM" id="Phobius"/>
    </source>
</evidence>
<dbReference type="SMART" id="SM01381">
    <property type="entry name" value="7TM_GPCR_Srsx"/>
    <property type="match status" value="1"/>
</dbReference>
<feature type="transmembrane region" description="Helical" evidence="5">
    <location>
        <begin position="121"/>
        <end position="141"/>
    </location>
</feature>
<accession>A0A8S3ZJ61</accession>
<comment type="caution">
    <text evidence="7">The sequence shown here is derived from an EMBL/GenBank/DDBJ whole genome shotgun (WGS) entry which is preliminary data.</text>
</comment>
<name>A0A8S3ZJ61_9EUPU</name>
<proteinExistence type="predicted"/>
<sequence>NVHRLFIHPSAIPDSPAKWGWRTKVVATHIIVAVGLIANSLTFAVMKSPRLRYKSYSHYLKTYILRLSICFHLSSPKQLFVFAEAVCNLMSSWLIAVMAMERLCVVCMPFRRNMWCQQRGAVIIIFTLFSFLACTQMFVMVENHNNHCVGSPDHDYIYIPLHIYVYQFALLFITPVIVVVICNTGVLIQIFSRKHNKTTRMLVAISFTYLVTTLPLIILTITVYLLHQNFGTLSADTFLKILPWMHFLQAVTNLNYASNFFIYIVSGQKFRMELRRMFCNVSGNSFGAGSTRTRDEILMNSY</sequence>
<dbReference type="PANTHER" id="PTHR46641">
    <property type="entry name" value="FMRFAMIDE RECEPTOR-RELATED"/>
    <property type="match status" value="1"/>
</dbReference>
<dbReference type="InterPro" id="IPR000276">
    <property type="entry name" value="GPCR_Rhodpsn"/>
</dbReference>
<dbReference type="PRINTS" id="PR00237">
    <property type="entry name" value="GPCRRHODOPSN"/>
</dbReference>
<keyword evidence="8" id="KW-1185">Reference proteome</keyword>
<dbReference type="SUPFAM" id="SSF81321">
    <property type="entry name" value="Family A G protein-coupled receptor-like"/>
    <property type="match status" value="1"/>
</dbReference>
<reference evidence="7" key="1">
    <citation type="submission" date="2021-04" db="EMBL/GenBank/DDBJ databases">
        <authorList>
            <consortium name="Molecular Ecology Group"/>
        </authorList>
    </citation>
    <scope>NUCLEOTIDE SEQUENCE</scope>
</reference>
<dbReference type="OrthoDB" id="9990906at2759"/>